<sequence>MGTRQDPRSTFNASRVSIKVENGETLYPEDLLNNLHPNIKFINWAPQVAILSHSAVRVFLSHGGLESIFEAAYSGTPILAMPFFGDQYRNARKVVEMGFGGYTDRFTHTAQSIHKRMSTMLEDKDGTIASSILHWQVIARMNAKRKSEAADLVEEYVFTSRICRTAPNAIPGASPPCELTHLVPMYHKINPIIAFGVDVYSSFLILLACILFPLFLMARSLITKLTTSIKPTTTPKVKLS</sequence>
<proteinExistence type="predicted"/>
<evidence type="ECO:0000313" key="2">
    <source>
        <dbReference type="Proteomes" id="UP001165960"/>
    </source>
</evidence>
<organism evidence="1 2">
    <name type="scientific">Entomophthora muscae</name>
    <dbReference type="NCBI Taxonomy" id="34485"/>
    <lineage>
        <taxon>Eukaryota</taxon>
        <taxon>Fungi</taxon>
        <taxon>Fungi incertae sedis</taxon>
        <taxon>Zoopagomycota</taxon>
        <taxon>Entomophthoromycotina</taxon>
        <taxon>Entomophthoromycetes</taxon>
        <taxon>Entomophthorales</taxon>
        <taxon>Entomophthoraceae</taxon>
        <taxon>Entomophthora</taxon>
    </lineage>
</organism>
<keyword evidence="2" id="KW-1185">Reference proteome</keyword>
<dbReference type="EMBL" id="QTSX02003605">
    <property type="protein sequence ID" value="KAJ9069865.1"/>
    <property type="molecule type" value="Genomic_DNA"/>
</dbReference>
<dbReference type="Proteomes" id="UP001165960">
    <property type="component" value="Unassembled WGS sequence"/>
</dbReference>
<gene>
    <name evidence="1" type="ORF">DSO57_1014348</name>
</gene>
<reference evidence="1" key="1">
    <citation type="submission" date="2022-04" db="EMBL/GenBank/DDBJ databases">
        <title>Genome of the entomopathogenic fungus Entomophthora muscae.</title>
        <authorList>
            <person name="Elya C."/>
            <person name="Lovett B.R."/>
            <person name="Lee E."/>
            <person name="Macias A.M."/>
            <person name="Hajek A.E."/>
            <person name="De Bivort B.L."/>
            <person name="Kasson M.T."/>
            <person name="De Fine Licht H.H."/>
            <person name="Stajich J.E."/>
        </authorList>
    </citation>
    <scope>NUCLEOTIDE SEQUENCE</scope>
    <source>
        <strain evidence="1">Berkeley</strain>
    </source>
</reference>
<evidence type="ECO:0000313" key="1">
    <source>
        <dbReference type="EMBL" id="KAJ9069865.1"/>
    </source>
</evidence>
<accession>A0ACC2T5G8</accession>
<name>A0ACC2T5G8_9FUNG</name>
<protein>
    <submittedName>
        <fullName evidence="1">Uncharacterized protein</fullName>
    </submittedName>
</protein>
<comment type="caution">
    <text evidence="1">The sequence shown here is derived from an EMBL/GenBank/DDBJ whole genome shotgun (WGS) entry which is preliminary data.</text>
</comment>